<dbReference type="CDD" id="cd08547">
    <property type="entry name" value="Type_II_cohesin"/>
    <property type="match status" value="1"/>
</dbReference>
<feature type="domain" description="SLH" evidence="6">
    <location>
        <begin position="1004"/>
        <end position="1067"/>
    </location>
</feature>
<dbReference type="Pfam" id="PF00963">
    <property type="entry name" value="Cohesin"/>
    <property type="match status" value="1"/>
</dbReference>
<dbReference type="Gene3D" id="2.60.40.680">
    <property type="match status" value="1"/>
</dbReference>
<dbReference type="SUPFAM" id="SSF49384">
    <property type="entry name" value="Carbohydrate-binding domain"/>
    <property type="match status" value="1"/>
</dbReference>
<dbReference type="InterPro" id="IPR017853">
    <property type="entry name" value="GH"/>
</dbReference>
<dbReference type="PROSITE" id="PS51272">
    <property type="entry name" value="SLH"/>
    <property type="match status" value="3"/>
</dbReference>
<dbReference type="PANTHER" id="PTHR34983:SF2">
    <property type="entry name" value="ENDO-BETA-1,4-GALACTANASE"/>
    <property type="match status" value="1"/>
</dbReference>
<dbReference type="SUPFAM" id="SSF51445">
    <property type="entry name" value="(Trans)glycosidases"/>
    <property type="match status" value="1"/>
</dbReference>
<protein>
    <recommendedName>
        <fullName evidence="4">Arabinogalactan endo-beta-1,4-galactanase</fullName>
        <ecNumber evidence="4">3.2.1.89</ecNumber>
    </recommendedName>
</protein>
<evidence type="ECO:0000256" key="3">
    <source>
        <dbReference type="ARBA" id="ARBA00023295"/>
    </source>
</evidence>
<feature type="domain" description="SLH" evidence="6">
    <location>
        <begin position="1068"/>
        <end position="1126"/>
    </location>
</feature>
<sequence>MKRWKSLMAGVLAAVLLLPSSFGAGVHAQGEEGTAQQTSISLQPIAALESRDDFIRGVDVSMLKQIESAGGSYYNADGVQADLFDILKANGVNWIRLRTWVDPTDEHGAPLGGGNNDTETTVELASRAKAKGLKVLLDFHYSDFWTDPGEQETPKAWEHLSGEALANALHAYTSDVITRMKAAGAAPDMVQIGNETNGGMVWPSGKTWQETPSEVIGGYDGWVQLIRAGTQAVRENAPAAKIVLHLANGGNNKLYRDVFDELTERGVDFDIIGLSYYSYWHGTLEQLKANMNDISARYNKDVMVVETAYAHTFENGDSHGNIFGPNEENVGGYKATLQGQATSVRDVMEAVAEVPNNRGLGIFYWEPAWIPVEGAGWKTGEGNAWDNQAMFDFAGKELPSLQVFNIDSPIYSGAGEPAAVTAVRPEAVHVSVGQTPVLPATVKVEYSNDRIETKSVTWSDIPAARLQYPGAFTVEGTVSGIAQKATVTITVQGATNYVTNPSFESGSFAGWEISDEAGALGVEHSAAPAGNAYNGTYSLHYWMDSAFTFSAKQTISNLPAGTYTLSARSHGGGGENALQLYAVCGGEKRTADIVHTGWHEWKHPMIQNIEISQGDACEIGVTANANNGNWGNIDEISLYRDASEVTLAAPGQVAKGDSFTVEAGVAGLASMAYAQDLTVTYDGARFEFVSAASGTYYAAHLQASDDAVGTVRIIGAYPQGLGAPGSTVRLTFKAKPNAATGAGDIAVASAELGMMPEGNVLRPAKLHGVSVSVTEQPPVYAPVTGGQTNETPTVQTGSDGASSVKLTPKANEHGRAEAEVDQALLTKLLDAAESGPNGKRLTIQVAELAGADGYGVKLPAGAFDSGKGVSSIQLITPLGELILPARMLEGADLAAQDGSLLVSMAQADTSNKNEVAAASNDTIQTVVDISLSIDGDVMAWSNPDAPVTVRLPYEIDAANKNEIVIRYIDGEGSVWDVPNGRYDRESGTVTFRTTHFSYYAIAESKRSFSDLSGLQWAEDAIQALAARGVLQGRDGSKFDPDAPVTRAEFATMLARSLGLFATGHHTFADSEADAYYAESLNALQKLNIAQGDGTGSFQPEAYVTRQDAVLLAVRSLEAEGWQPDETAQALDHYTDGAHVAPYARTATIHAVNAGILRGYEQKLLPERLLSRAEAAVMIDRILESLDE</sequence>
<dbReference type="Pfam" id="PF07745">
    <property type="entry name" value="Glyco_hydro_53"/>
    <property type="match status" value="1"/>
</dbReference>
<dbReference type="GO" id="GO:0031218">
    <property type="term" value="F:arabinogalactan endo-1,4-beta-galactosidase activity"/>
    <property type="evidence" value="ECO:0007669"/>
    <property type="project" value="UniProtKB-EC"/>
</dbReference>
<feature type="domain" description="SLH" evidence="6">
    <location>
        <begin position="1130"/>
        <end position="1187"/>
    </location>
</feature>
<dbReference type="Proteomes" id="UP000266482">
    <property type="component" value="Unassembled WGS sequence"/>
</dbReference>
<evidence type="ECO:0000259" key="6">
    <source>
        <dbReference type="PROSITE" id="PS51272"/>
    </source>
</evidence>
<dbReference type="EC" id="3.2.1.89" evidence="4"/>
<dbReference type="EMBL" id="QXQA01000001">
    <property type="protein sequence ID" value="RIX60401.1"/>
    <property type="molecule type" value="Genomic_DNA"/>
</dbReference>
<dbReference type="PANTHER" id="PTHR34983">
    <property type="entry name" value="ARABINOGALACTAN ENDO-BETA-1,4-GALACTANASE A"/>
    <property type="match status" value="1"/>
</dbReference>
<dbReference type="GO" id="GO:0015926">
    <property type="term" value="F:glucosidase activity"/>
    <property type="evidence" value="ECO:0007669"/>
    <property type="project" value="InterPro"/>
</dbReference>
<dbReference type="AlphaFoldDB" id="A0A3A1VIW2"/>
<dbReference type="InterPro" id="IPR001119">
    <property type="entry name" value="SLH_dom"/>
</dbReference>
<dbReference type="Gene3D" id="3.20.20.80">
    <property type="entry name" value="Glycosidases"/>
    <property type="match status" value="1"/>
</dbReference>
<proteinExistence type="inferred from homology"/>
<dbReference type="RefSeq" id="WP_119597776.1">
    <property type="nucleotide sequence ID" value="NZ_QXQA01000001.1"/>
</dbReference>
<feature type="compositionally biased region" description="Polar residues" evidence="5">
    <location>
        <begin position="785"/>
        <end position="803"/>
    </location>
</feature>
<dbReference type="InterPro" id="IPR011683">
    <property type="entry name" value="Glyco_hydro_53"/>
</dbReference>
<feature type="region of interest" description="Disordered" evidence="5">
    <location>
        <begin position="780"/>
        <end position="803"/>
    </location>
</feature>
<gene>
    <name evidence="7" type="ORF">D3P08_02250</name>
</gene>
<keyword evidence="3 4" id="KW-0326">Glycosidase</keyword>
<evidence type="ECO:0000313" key="7">
    <source>
        <dbReference type="EMBL" id="RIX60401.1"/>
    </source>
</evidence>
<dbReference type="Gene3D" id="2.60.120.260">
    <property type="entry name" value="Galactose-binding domain-like"/>
    <property type="match status" value="1"/>
</dbReference>
<feature type="signal peptide" evidence="4">
    <location>
        <begin position="1"/>
        <end position="24"/>
    </location>
</feature>
<dbReference type="Pfam" id="PF07532">
    <property type="entry name" value="Big_4"/>
    <property type="match status" value="1"/>
</dbReference>
<accession>A0A3A1VIW2</accession>
<name>A0A3A1VIW2_9BACL</name>
<feature type="chain" id="PRO_5039746708" description="Arabinogalactan endo-beta-1,4-galactanase" evidence="4">
    <location>
        <begin position="25"/>
        <end position="1187"/>
    </location>
</feature>
<comment type="catalytic activity">
    <reaction evidence="4">
        <text>The enzyme specifically hydrolyzes (1-&gt;4)-beta-D-galactosidic linkages in type I arabinogalactans.</text>
        <dbReference type="EC" id="3.2.1.89"/>
    </reaction>
</comment>
<evidence type="ECO:0000256" key="4">
    <source>
        <dbReference type="RuleBase" id="RU361192"/>
    </source>
</evidence>
<dbReference type="OrthoDB" id="9768786at2"/>
<dbReference type="InterPro" id="IPR011081">
    <property type="entry name" value="Big_4"/>
</dbReference>
<evidence type="ECO:0000256" key="1">
    <source>
        <dbReference type="ARBA" id="ARBA00010687"/>
    </source>
</evidence>
<dbReference type="GO" id="GO:0030246">
    <property type="term" value="F:carbohydrate binding"/>
    <property type="evidence" value="ECO:0007669"/>
    <property type="project" value="InterPro"/>
</dbReference>
<evidence type="ECO:0000256" key="2">
    <source>
        <dbReference type="ARBA" id="ARBA00022801"/>
    </source>
</evidence>
<evidence type="ECO:0000256" key="5">
    <source>
        <dbReference type="SAM" id="MobiDB-lite"/>
    </source>
</evidence>
<organism evidence="7 8">
    <name type="scientific">Paenibacillus nanensis</name>
    <dbReference type="NCBI Taxonomy" id="393251"/>
    <lineage>
        <taxon>Bacteria</taxon>
        <taxon>Bacillati</taxon>
        <taxon>Bacillota</taxon>
        <taxon>Bacilli</taxon>
        <taxon>Bacillales</taxon>
        <taxon>Paenibacillaceae</taxon>
        <taxon>Paenibacillus</taxon>
    </lineage>
</organism>
<dbReference type="InterPro" id="IPR008965">
    <property type="entry name" value="CBM2/CBM3_carb-bd_dom_sf"/>
</dbReference>
<dbReference type="GO" id="GO:0045490">
    <property type="term" value="P:pectin catabolic process"/>
    <property type="evidence" value="ECO:0007669"/>
    <property type="project" value="TreeGrafter"/>
</dbReference>
<keyword evidence="4" id="KW-0732">Signal</keyword>
<dbReference type="InterPro" id="IPR002102">
    <property type="entry name" value="Cohesin_dom"/>
</dbReference>
<reference evidence="7 8" key="1">
    <citation type="submission" date="2018-09" db="EMBL/GenBank/DDBJ databases">
        <title>Paenibacillus aracenensis nov. sp. isolated from a cave in southern Spain.</title>
        <authorList>
            <person name="Jurado V."/>
            <person name="Gutierrez-Patricio S."/>
            <person name="Gonzalez-Pimentel J.L."/>
            <person name="Miller A.Z."/>
            <person name="Laiz L."/>
            <person name="Saiz-Jimenez C."/>
        </authorList>
    </citation>
    <scope>NUCLEOTIDE SEQUENCE [LARGE SCALE GENOMIC DNA]</scope>
    <source>
        <strain evidence="7 8">DSM 22867</strain>
    </source>
</reference>
<dbReference type="Pfam" id="PF00395">
    <property type="entry name" value="SLH"/>
    <property type="match status" value="3"/>
</dbReference>
<comment type="caution">
    <text evidence="7">The sequence shown here is derived from an EMBL/GenBank/DDBJ whole genome shotgun (WGS) entry which is preliminary data.</text>
</comment>
<keyword evidence="8" id="KW-1185">Reference proteome</keyword>
<keyword evidence="2 4" id="KW-0378">Hydrolase</keyword>
<evidence type="ECO:0000313" key="8">
    <source>
        <dbReference type="Proteomes" id="UP000266482"/>
    </source>
</evidence>
<comment type="similarity">
    <text evidence="1 4">Belongs to the glycosyl hydrolase 53 family.</text>
</comment>